<reference evidence="8" key="1">
    <citation type="submission" date="2018-05" db="EMBL/GenBank/DDBJ databases">
        <authorList>
            <person name="Lanie J.A."/>
            <person name="Ng W.-L."/>
            <person name="Kazmierczak K.M."/>
            <person name="Andrzejewski T.M."/>
            <person name="Davidsen T.M."/>
            <person name="Wayne K.J."/>
            <person name="Tettelin H."/>
            <person name="Glass J.I."/>
            <person name="Rusch D."/>
            <person name="Podicherti R."/>
            <person name="Tsui H.-C.T."/>
            <person name="Winkler M.E."/>
        </authorList>
    </citation>
    <scope>NUCLEOTIDE SEQUENCE</scope>
</reference>
<comment type="subcellular location">
    <subcellularLocation>
        <location evidence="1">Cell membrane</location>
        <topology evidence="1">Multi-pass membrane protein</topology>
    </subcellularLocation>
</comment>
<gene>
    <name evidence="8" type="ORF">METZ01_LOCUS74287</name>
</gene>
<keyword evidence="4 7" id="KW-0812">Transmembrane</keyword>
<feature type="transmembrane region" description="Helical" evidence="7">
    <location>
        <begin position="12"/>
        <end position="32"/>
    </location>
</feature>
<dbReference type="PANTHER" id="PTHR22926:SF3">
    <property type="entry name" value="UNDECAPRENYL-PHOSPHATE ALPHA-N-ACETYLGLUCOSAMINYL 1-PHOSPHATE TRANSFERASE"/>
    <property type="match status" value="1"/>
</dbReference>
<dbReference type="AlphaFoldDB" id="A0A381U4N4"/>
<dbReference type="GO" id="GO:0044038">
    <property type="term" value="P:cell wall macromolecule biosynthetic process"/>
    <property type="evidence" value="ECO:0007669"/>
    <property type="project" value="TreeGrafter"/>
</dbReference>
<evidence type="ECO:0000313" key="8">
    <source>
        <dbReference type="EMBL" id="SVA21433.1"/>
    </source>
</evidence>
<dbReference type="GO" id="GO:0009103">
    <property type="term" value="P:lipopolysaccharide biosynthetic process"/>
    <property type="evidence" value="ECO:0007669"/>
    <property type="project" value="TreeGrafter"/>
</dbReference>
<feature type="transmembrane region" description="Helical" evidence="7">
    <location>
        <begin position="78"/>
        <end position="96"/>
    </location>
</feature>
<feature type="transmembrane region" description="Helical" evidence="7">
    <location>
        <begin position="108"/>
        <end position="129"/>
    </location>
</feature>
<dbReference type="PANTHER" id="PTHR22926">
    <property type="entry name" value="PHOSPHO-N-ACETYLMURAMOYL-PENTAPEPTIDE-TRANSFERASE"/>
    <property type="match status" value="1"/>
</dbReference>
<dbReference type="InterPro" id="IPR000715">
    <property type="entry name" value="Glycosyl_transferase_4"/>
</dbReference>
<protein>
    <recommendedName>
        <fullName evidence="9">Undecaprenyl/decaprenyl-phosphate alpha-N-acetylglucosaminyl 1-phosphate transferase</fullName>
    </recommendedName>
</protein>
<feature type="transmembrane region" description="Helical" evidence="7">
    <location>
        <begin position="218"/>
        <end position="238"/>
    </location>
</feature>
<organism evidence="8">
    <name type="scientific">marine metagenome</name>
    <dbReference type="NCBI Taxonomy" id="408172"/>
    <lineage>
        <taxon>unclassified sequences</taxon>
        <taxon>metagenomes</taxon>
        <taxon>ecological metagenomes</taxon>
    </lineage>
</organism>
<keyword evidence="2" id="KW-1003">Cell membrane</keyword>
<evidence type="ECO:0000256" key="7">
    <source>
        <dbReference type="SAM" id="Phobius"/>
    </source>
</evidence>
<dbReference type="Pfam" id="PF00953">
    <property type="entry name" value="Glycos_transf_4"/>
    <property type="match status" value="1"/>
</dbReference>
<feature type="transmembrane region" description="Helical" evidence="7">
    <location>
        <begin position="297"/>
        <end position="317"/>
    </location>
</feature>
<dbReference type="EMBL" id="UINC01005454">
    <property type="protein sequence ID" value="SVA21433.1"/>
    <property type="molecule type" value="Genomic_DNA"/>
</dbReference>
<feature type="transmembrane region" description="Helical" evidence="7">
    <location>
        <begin position="250"/>
        <end position="270"/>
    </location>
</feature>
<evidence type="ECO:0000256" key="4">
    <source>
        <dbReference type="ARBA" id="ARBA00022692"/>
    </source>
</evidence>
<evidence type="ECO:0000256" key="5">
    <source>
        <dbReference type="ARBA" id="ARBA00022989"/>
    </source>
</evidence>
<evidence type="ECO:0000256" key="2">
    <source>
        <dbReference type="ARBA" id="ARBA00022475"/>
    </source>
</evidence>
<evidence type="ECO:0000256" key="1">
    <source>
        <dbReference type="ARBA" id="ARBA00004651"/>
    </source>
</evidence>
<keyword evidence="3" id="KW-0808">Transferase</keyword>
<dbReference type="GO" id="GO:0016780">
    <property type="term" value="F:phosphotransferase activity, for other substituted phosphate groups"/>
    <property type="evidence" value="ECO:0007669"/>
    <property type="project" value="InterPro"/>
</dbReference>
<proteinExistence type="predicted"/>
<evidence type="ECO:0000256" key="3">
    <source>
        <dbReference type="ARBA" id="ARBA00022679"/>
    </source>
</evidence>
<accession>A0A381U4N4</accession>
<keyword evidence="5 7" id="KW-1133">Transmembrane helix</keyword>
<keyword evidence="6 7" id="KW-0472">Membrane</keyword>
<feature type="transmembrane region" description="Helical" evidence="7">
    <location>
        <begin position="141"/>
        <end position="158"/>
    </location>
</feature>
<evidence type="ECO:0000256" key="6">
    <source>
        <dbReference type="ARBA" id="ARBA00023136"/>
    </source>
</evidence>
<name>A0A381U4N4_9ZZZZ</name>
<dbReference type="GO" id="GO:0071555">
    <property type="term" value="P:cell wall organization"/>
    <property type="evidence" value="ECO:0007669"/>
    <property type="project" value="TreeGrafter"/>
</dbReference>
<sequence length="349" mass="38606">MENFAQLEYIMVLLIGSIVLGIGLAQISLKIAPQLGLMDIPGSADHKKHQNPVPLTGGVVLMDTMIVMILLTRMWVDAHIWAIFISGMIIGLFGLMDDYFHLSVTKKLIGQIIGITMLIYLGVQVQFFNSPEFLIQIEDPWASWFNIIFTFLWLLTVTNSFNFIDSSDGLAVGLSGVSAGFFLLLAFVTGQTSLIFLCTVILGICIALYFFNSRPASLFLGDSGAQSLGFLLASVAIIYQPKIGSQASSWFVPILIFAVPLFDMMLVVFSRIKRHKKIHKASRDHTYHRLAQRGIPIHHSVLIMHGTSLLLSMVGFLCLNLPVLQANIIFGLIVLLGLGAFTILDQNYQ</sequence>
<feature type="transmembrane region" description="Helical" evidence="7">
    <location>
        <begin position="194"/>
        <end position="211"/>
    </location>
</feature>
<feature type="transmembrane region" description="Helical" evidence="7">
    <location>
        <begin position="170"/>
        <end position="188"/>
    </location>
</feature>
<feature type="transmembrane region" description="Helical" evidence="7">
    <location>
        <begin position="323"/>
        <end position="344"/>
    </location>
</feature>
<dbReference type="CDD" id="cd06853">
    <property type="entry name" value="GT_WecA_like"/>
    <property type="match status" value="1"/>
</dbReference>
<dbReference type="GO" id="GO:0005886">
    <property type="term" value="C:plasma membrane"/>
    <property type="evidence" value="ECO:0007669"/>
    <property type="project" value="UniProtKB-SubCell"/>
</dbReference>
<evidence type="ECO:0008006" key="9">
    <source>
        <dbReference type="Google" id="ProtNLM"/>
    </source>
</evidence>